<comment type="caution">
    <text evidence="1">The sequence shown here is derived from an EMBL/GenBank/DDBJ whole genome shotgun (WGS) entry which is preliminary data.</text>
</comment>
<evidence type="ECO:0000313" key="2">
    <source>
        <dbReference type="Proteomes" id="UP000266673"/>
    </source>
</evidence>
<dbReference type="AlphaFoldDB" id="A0A397UX81"/>
<dbReference type="EMBL" id="QKWP01000839">
    <property type="protein sequence ID" value="RIB14352.1"/>
    <property type="molecule type" value="Genomic_DNA"/>
</dbReference>
<reference evidence="1 2" key="1">
    <citation type="submission" date="2018-06" db="EMBL/GenBank/DDBJ databases">
        <title>Comparative genomics reveals the genomic features of Rhizophagus irregularis, R. cerebriforme, R. diaphanum and Gigaspora rosea, and their symbiotic lifestyle signature.</title>
        <authorList>
            <person name="Morin E."/>
            <person name="San Clemente H."/>
            <person name="Chen E.C.H."/>
            <person name="De La Providencia I."/>
            <person name="Hainaut M."/>
            <person name="Kuo A."/>
            <person name="Kohler A."/>
            <person name="Murat C."/>
            <person name="Tang N."/>
            <person name="Roy S."/>
            <person name="Loubradou J."/>
            <person name="Henrissat B."/>
            <person name="Grigoriev I.V."/>
            <person name="Corradi N."/>
            <person name="Roux C."/>
            <person name="Martin F.M."/>
        </authorList>
    </citation>
    <scope>NUCLEOTIDE SEQUENCE [LARGE SCALE GENOMIC DNA]</scope>
    <source>
        <strain evidence="1 2">DAOM 194757</strain>
    </source>
</reference>
<protein>
    <submittedName>
        <fullName evidence="1">Uncharacterized protein</fullName>
    </submittedName>
</protein>
<organism evidence="1 2">
    <name type="scientific">Gigaspora rosea</name>
    <dbReference type="NCBI Taxonomy" id="44941"/>
    <lineage>
        <taxon>Eukaryota</taxon>
        <taxon>Fungi</taxon>
        <taxon>Fungi incertae sedis</taxon>
        <taxon>Mucoromycota</taxon>
        <taxon>Glomeromycotina</taxon>
        <taxon>Glomeromycetes</taxon>
        <taxon>Diversisporales</taxon>
        <taxon>Gigasporaceae</taxon>
        <taxon>Gigaspora</taxon>
    </lineage>
</organism>
<dbReference type="Proteomes" id="UP000266673">
    <property type="component" value="Unassembled WGS sequence"/>
</dbReference>
<name>A0A397UX81_9GLOM</name>
<evidence type="ECO:0000313" key="1">
    <source>
        <dbReference type="EMBL" id="RIB14352.1"/>
    </source>
</evidence>
<accession>A0A397UX81</accession>
<proteinExistence type="predicted"/>
<sequence>MWCKSCDPQEETKGWTSENKGLVKFIKELGIMEYEKMIEWIPFEKLSNLQKIREDDKNEAVYGITRSISTNRYAIVIPDEFNSRRNNSYGVCKYCNYCNTSPAWYQSYNPWKAALDLTIENKVINNLIKEIIEEYQFGVTEYEKLIE</sequence>
<dbReference type="OrthoDB" id="2442105at2759"/>
<gene>
    <name evidence="1" type="ORF">C2G38_2040264</name>
</gene>
<keyword evidence="2" id="KW-1185">Reference proteome</keyword>